<dbReference type="InterPro" id="IPR018357">
    <property type="entry name" value="Hexapep_transf_CS"/>
</dbReference>
<evidence type="ECO:0000313" key="6">
    <source>
        <dbReference type="EMBL" id="EFQ24229.1"/>
    </source>
</evidence>
<dbReference type="SUPFAM" id="SSF51161">
    <property type="entry name" value="Trimeric LpxA-like enzymes"/>
    <property type="match status" value="1"/>
</dbReference>
<protein>
    <submittedName>
        <fullName evidence="6">Sugar O-acyltransferase, sialic acid O-acetyltransferase NeuD family</fullName>
    </submittedName>
</protein>
<dbReference type="Pfam" id="PF00132">
    <property type="entry name" value="Hexapep"/>
    <property type="match status" value="1"/>
</dbReference>
<dbReference type="PROSITE" id="PS00101">
    <property type="entry name" value="HEXAPEP_TRANSFERASES"/>
    <property type="match status" value="1"/>
</dbReference>
<proteinExistence type="predicted"/>
<dbReference type="InterPro" id="IPR041561">
    <property type="entry name" value="PglD_N"/>
</dbReference>
<dbReference type="Pfam" id="PF14602">
    <property type="entry name" value="Hexapep_2"/>
    <property type="match status" value="1"/>
</dbReference>
<accession>E3CVX4</accession>
<feature type="active site" description="Proton acceptor" evidence="3">
    <location>
        <position position="145"/>
    </location>
</feature>
<evidence type="ECO:0000313" key="7">
    <source>
        <dbReference type="Proteomes" id="UP000005096"/>
    </source>
</evidence>
<feature type="site" description="Increases basicity of active site His" evidence="3">
    <location>
        <position position="146"/>
    </location>
</feature>
<dbReference type="CDD" id="cd03360">
    <property type="entry name" value="LbH_AT_putative"/>
    <property type="match status" value="1"/>
</dbReference>
<evidence type="ECO:0000256" key="2">
    <source>
        <dbReference type="ARBA" id="ARBA00022737"/>
    </source>
</evidence>
<dbReference type="AlphaFoldDB" id="E3CVX4"/>
<dbReference type="InterPro" id="IPR011004">
    <property type="entry name" value="Trimer_LpxA-like_sf"/>
</dbReference>
<keyword evidence="6" id="KW-0012">Acyltransferase</keyword>
<dbReference type="GO" id="GO:0016746">
    <property type="term" value="F:acyltransferase activity"/>
    <property type="evidence" value="ECO:0007669"/>
    <property type="project" value="UniProtKB-KW"/>
</dbReference>
<dbReference type="STRING" id="584708.Apau_1813"/>
<gene>
    <name evidence="6" type="ORF">Apau_1813</name>
</gene>
<dbReference type="EMBL" id="CM001022">
    <property type="protein sequence ID" value="EFQ24229.1"/>
    <property type="molecule type" value="Genomic_DNA"/>
</dbReference>
<dbReference type="PANTHER" id="PTHR43300:SF7">
    <property type="entry name" value="UDP-N-ACETYLBACILLOSAMINE N-ACETYLTRANSFERASE"/>
    <property type="match status" value="1"/>
</dbReference>
<dbReference type="eggNOG" id="COG0110">
    <property type="taxonomic scope" value="Bacteria"/>
</dbReference>
<dbReference type="RefSeq" id="WP_006301458.1">
    <property type="nucleotide sequence ID" value="NZ_CM001022.1"/>
</dbReference>
<keyword evidence="1 6" id="KW-0808">Transferase</keyword>
<feature type="binding site" evidence="4">
    <location>
        <position position="78"/>
    </location>
    <ligand>
        <name>substrate</name>
    </ligand>
</feature>
<dbReference type="HOGENOM" id="CLU_081811_0_1_0"/>
<dbReference type="InterPro" id="IPR020019">
    <property type="entry name" value="AcTrfase_PglD-like"/>
</dbReference>
<feature type="domain" description="PglD N-terminal" evidence="5">
    <location>
        <begin position="13"/>
        <end position="88"/>
    </location>
</feature>
<organism evidence="6 7">
    <name type="scientific">Aminomonas paucivorans DSM 12260</name>
    <dbReference type="NCBI Taxonomy" id="584708"/>
    <lineage>
        <taxon>Bacteria</taxon>
        <taxon>Thermotogati</taxon>
        <taxon>Synergistota</taxon>
        <taxon>Synergistia</taxon>
        <taxon>Synergistales</taxon>
        <taxon>Synergistaceae</taxon>
        <taxon>Aminomonas</taxon>
    </lineage>
</organism>
<dbReference type="Gene3D" id="2.160.10.10">
    <property type="entry name" value="Hexapeptide repeat proteins"/>
    <property type="match status" value="1"/>
</dbReference>
<dbReference type="Gene3D" id="3.40.50.20">
    <property type="match status" value="1"/>
</dbReference>
<evidence type="ECO:0000256" key="4">
    <source>
        <dbReference type="PIRSR" id="PIRSR620019-2"/>
    </source>
</evidence>
<dbReference type="PANTHER" id="PTHR43300">
    <property type="entry name" value="ACETYLTRANSFERASE"/>
    <property type="match status" value="1"/>
</dbReference>
<keyword evidence="7" id="KW-1185">Reference proteome</keyword>
<name>E3CVX4_9BACT</name>
<dbReference type="Pfam" id="PF17836">
    <property type="entry name" value="PglD_N"/>
    <property type="match status" value="1"/>
</dbReference>
<keyword evidence="2" id="KW-0677">Repeat</keyword>
<dbReference type="Proteomes" id="UP000005096">
    <property type="component" value="Chromosome"/>
</dbReference>
<evidence type="ECO:0000256" key="1">
    <source>
        <dbReference type="ARBA" id="ARBA00022679"/>
    </source>
</evidence>
<sequence length="221" mass="23057">MTRTTSSSSLPFLLLGGGGHARVVLDLLQERGDRVLGFLSPDDACSFLYGISRLGGDEILGEWTPDQVALANGIGSVGDPGPRVRVFEECRRRGFRFPPLVSVHACVSSWVVLEEGAQVHRGALIQGGTRIGENVLVNTGAMVDHDCDVGEHVHVAPGCVLSGGVRVGARTHLGTGAVVIQGIRIGEDVLVAAGAVVTGDVADARRVRGIPARVNERGGLS</sequence>
<dbReference type="NCBIfam" id="TIGR03570">
    <property type="entry name" value="NeuD_NnaD"/>
    <property type="match status" value="1"/>
</dbReference>
<reference evidence="6 7" key="1">
    <citation type="journal article" date="2010" name="Stand. Genomic Sci.">
        <title>Non-contiguous finished genome sequence of Aminomonas paucivorans type strain (GLU-3).</title>
        <authorList>
            <person name="Pitluck S."/>
            <person name="Yasawong M."/>
            <person name="Held B."/>
            <person name="Lapidus A."/>
            <person name="Nolan M."/>
            <person name="Copeland A."/>
            <person name="Lucas S."/>
            <person name="Del Rio T.G."/>
            <person name="Tice H."/>
            <person name="Cheng J.F."/>
            <person name="Chertkov O."/>
            <person name="Goodwin L."/>
            <person name="Tapia R."/>
            <person name="Han C."/>
            <person name="Liolios K."/>
            <person name="Ivanova N."/>
            <person name="Mavromatis K."/>
            <person name="Ovchinnikova G."/>
            <person name="Pati A."/>
            <person name="Chen A."/>
            <person name="Palaniappan K."/>
            <person name="Land M."/>
            <person name="Hauser L."/>
            <person name="Chang Y.J."/>
            <person name="Jeffries C.D."/>
            <person name="Pukall R."/>
            <person name="Spring S."/>
            <person name="Rohde M."/>
            <person name="Sikorski J."/>
            <person name="Goker M."/>
            <person name="Woyke T."/>
            <person name="Bristow J."/>
            <person name="Eisen J.A."/>
            <person name="Markowitz V."/>
            <person name="Hugenholtz P."/>
            <person name="Kyrpides N.C."/>
            <person name="Klenk H.P."/>
        </authorList>
    </citation>
    <scope>NUCLEOTIDE SEQUENCE [LARGE SCALE GENOMIC DNA]</scope>
    <source>
        <strain evidence="6 7">DSM 12260</strain>
    </source>
</reference>
<dbReference type="InterPro" id="IPR050179">
    <property type="entry name" value="Trans_hexapeptide_repeat"/>
</dbReference>
<dbReference type="InterPro" id="IPR001451">
    <property type="entry name" value="Hexapep"/>
</dbReference>
<evidence type="ECO:0000259" key="5">
    <source>
        <dbReference type="Pfam" id="PF17836"/>
    </source>
</evidence>
<evidence type="ECO:0000256" key="3">
    <source>
        <dbReference type="PIRSR" id="PIRSR620019-1"/>
    </source>
</evidence>
<dbReference type="OrthoDB" id="9794407at2"/>
<dbReference type="PaxDb" id="584708-Apau_1813"/>
<feature type="binding site" evidence="4">
    <location>
        <position position="154"/>
    </location>
    <ligand>
        <name>acetyl-CoA</name>
        <dbReference type="ChEBI" id="CHEBI:57288"/>
    </ligand>
</feature>